<evidence type="ECO:0008006" key="3">
    <source>
        <dbReference type="Google" id="ProtNLM"/>
    </source>
</evidence>
<protein>
    <recommendedName>
        <fullName evidence="3">Tetratricopeptide repeat protein</fullName>
    </recommendedName>
</protein>
<reference evidence="1 2" key="1">
    <citation type="submission" date="2020-05" db="EMBL/GenBank/DDBJ databases">
        <title>Distinct polysaccharide utilization as determinants for interspecies competition between intestinal Prevotella spp.</title>
        <authorList>
            <person name="Galvez E.J.C."/>
            <person name="Iljazovic A."/>
            <person name="Strowig T."/>
        </authorList>
    </citation>
    <scope>NUCLEOTIDE SEQUENCE [LARGE SCALE GENOMIC DNA]</scope>
    <source>
        <strain evidence="1 2">PCHR</strain>
    </source>
</reference>
<comment type="caution">
    <text evidence="1">The sequence shown here is derived from an EMBL/GenBank/DDBJ whole genome shotgun (WGS) entry which is preliminary data.</text>
</comment>
<evidence type="ECO:0000313" key="1">
    <source>
        <dbReference type="EMBL" id="NPE25598.1"/>
    </source>
</evidence>
<gene>
    <name evidence="1" type="ORF">HPS54_08745</name>
</gene>
<keyword evidence="2" id="KW-1185">Reference proteome</keyword>
<dbReference type="RefSeq" id="WP_172345063.1">
    <property type="nucleotide sequence ID" value="NZ_CATJFF010000074.1"/>
</dbReference>
<evidence type="ECO:0000313" key="2">
    <source>
        <dbReference type="Proteomes" id="UP000820977"/>
    </source>
</evidence>
<dbReference type="Proteomes" id="UP000820977">
    <property type="component" value="Unassembled WGS sequence"/>
</dbReference>
<organism evidence="1 2">
    <name type="scientific">Xylanibacter caecicola</name>
    <dbReference type="NCBI Taxonomy" id="2736294"/>
    <lineage>
        <taxon>Bacteria</taxon>
        <taxon>Pseudomonadati</taxon>
        <taxon>Bacteroidota</taxon>
        <taxon>Bacteroidia</taxon>
        <taxon>Bacteroidales</taxon>
        <taxon>Prevotellaceae</taxon>
        <taxon>Xylanibacter</taxon>
    </lineage>
</organism>
<name>A0ABX2B467_9BACT</name>
<dbReference type="EMBL" id="JABKKJ010000014">
    <property type="protein sequence ID" value="NPE25598.1"/>
    <property type="molecule type" value="Genomic_DNA"/>
</dbReference>
<accession>A0ABX2B467</accession>
<dbReference type="Gene3D" id="1.25.40.10">
    <property type="entry name" value="Tetratricopeptide repeat domain"/>
    <property type="match status" value="1"/>
</dbReference>
<dbReference type="InterPro" id="IPR011990">
    <property type="entry name" value="TPR-like_helical_dom_sf"/>
</dbReference>
<proteinExistence type="predicted"/>
<dbReference type="SUPFAM" id="SSF48452">
    <property type="entry name" value="TPR-like"/>
    <property type="match status" value="1"/>
</dbReference>
<sequence length="390" mass="45271">MIFLIPFSYAQKKEISQAQEFIKSRKSLDKAEESMRKLLKDSVNRSNIKIYLTLAEAVRAQYEQGNEKLYLKEKYDTAALFITAHKMFEAYESLDSVDARPNEKGVVKIKYRKRNAEYLNTCRNNLYNGGMYFALNKKYDTAYRLMDTFIDCVRQPLFSGCGYREDAPLNKAAAYFTLYCGYKMQDPAKALKYETLALQYDKRHEFALRFVAEVYNMKKDTANYVAMLTRGFNEYKDSPYFFTRLMDYYNGVNKLDSAFVTVESALAHNPGNELFLFAKSNVLLNTGDYEGCIAVCDSLIARNDTLADAYYDAGVAYINMAFNLEKTVRASKATRTKLLSYYRKALPYMERYRALAPEQKDKWMAALYNIYLNLNMGAQFEEIDRMIRNS</sequence>